<evidence type="ECO:0000313" key="10">
    <source>
        <dbReference type="EMBL" id="SNY05502.1"/>
    </source>
</evidence>
<dbReference type="PANTHER" id="PTHR30489:SF0">
    <property type="entry name" value="LIPOPROTEIN-RELEASING SYSTEM TRANSMEMBRANE PROTEIN LOLE"/>
    <property type="match status" value="1"/>
</dbReference>
<dbReference type="GO" id="GO:0098797">
    <property type="term" value="C:plasma membrane protein complex"/>
    <property type="evidence" value="ECO:0007669"/>
    <property type="project" value="TreeGrafter"/>
</dbReference>
<keyword evidence="6 7" id="KW-0472">Membrane</keyword>
<protein>
    <submittedName>
        <fullName evidence="10">Putative ABC transport system permease protein</fullName>
    </submittedName>
</protein>
<keyword evidence="4 7" id="KW-0812">Transmembrane</keyword>
<gene>
    <name evidence="10" type="ORF">SAMN06265827_10171</name>
</gene>
<dbReference type="Proteomes" id="UP000219573">
    <property type="component" value="Unassembled WGS sequence"/>
</dbReference>
<comment type="similarity">
    <text evidence="2">Belongs to the ABC-4 integral membrane protein family. LolC/E subfamily.</text>
</comment>
<dbReference type="OrthoDB" id="9770099at2"/>
<organism evidence="10 11">
    <name type="scientific">Orenia metallireducens</name>
    <dbReference type="NCBI Taxonomy" id="1413210"/>
    <lineage>
        <taxon>Bacteria</taxon>
        <taxon>Bacillati</taxon>
        <taxon>Bacillota</taxon>
        <taxon>Clostridia</taxon>
        <taxon>Halanaerobiales</taxon>
        <taxon>Halobacteroidaceae</taxon>
        <taxon>Orenia</taxon>
    </lineage>
</organism>
<dbReference type="InterPro" id="IPR003838">
    <property type="entry name" value="ABC3_permease_C"/>
</dbReference>
<evidence type="ECO:0000256" key="4">
    <source>
        <dbReference type="ARBA" id="ARBA00022692"/>
    </source>
</evidence>
<comment type="subcellular location">
    <subcellularLocation>
        <location evidence="1">Cell membrane</location>
        <topology evidence="1">Multi-pass membrane protein</topology>
    </subcellularLocation>
</comment>
<dbReference type="PANTHER" id="PTHR30489">
    <property type="entry name" value="LIPOPROTEIN-RELEASING SYSTEM TRANSMEMBRANE PROTEIN LOLE"/>
    <property type="match status" value="1"/>
</dbReference>
<evidence type="ECO:0000256" key="3">
    <source>
        <dbReference type="ARBA" id="ARBA00022475"/>
    </source>
</evidence>
<proteinExistence type="inferred from homology"/>
<reference evidence="11" key="1">
    <citation type="submission" date="2017-09" db="EMBL/GenBank/DDBJ databases">
        <authorList>
            <person name="Varghese N."/>
            <person name="Submissions S."/>
        </authorList>
    </citation>
    <scope>NUCLEOTIDE SEQUENCE [LARGE SCALE GENOMIC DNA]</scope>
    <source>
        <strain evidence="11">MSL47</strain>
    </source>
</reference>
<dbReference type="InterPro" id="IPR051447">
    <property type="entry name" value="Lipoprotein-release_system"/>
</dbReference>
<feature type="transmembrane region" description="Helical" evidence="7">
    <location>
        <begin position="20"/>
        <end position="44"/>
    </location>
</feature>
<feature type="transmembrane region" description="Helical" evidence="7">
    <location>
        <begin position="282"/>
        <end position="302"/>
    </location>
</feature>
<keyword evidence="3" id="KW-1003">Cell membrane</keyword>
<keyword evidence="11" id="KW-1185">Reference proteome</keyword>
<name>A0A285F2K0_9FIRM</name>
<evidence type="ECO:0000256" key="7">
    <source>
        <dbReference type="SAM" id="Phobius"/>
    </source>
</evidence>
<evidence type="ECO:0000256" key="5">
    <source>
        <dbReference type="ARBA" id="ARBA00022989"/>
    </source>
</evidence>
<sequence length="420" mass="46651">MSYLIDLATKNLFRNKLRSFISILAIALSVALVVFVKGLVGAFIDNMYSLHIQYQAGDIKIIDQEYQKKERLLSLNYPVDGFNGGGIKAMEGELKRIKGIKRVIPRIKFGAAISTEDEMIRMMGWGVEASKELEFTNIKDKLVEGRMVRRGQREVVMGADLLKKIGLKVGDKTTILYQTSFASFKGSTFKIVGKIKSGLKLLDEELFYLPLDQAQKILEMPDMATDLLLETDNYRDLEGVLAKVEQLFKDKSADQRYSIIPWDKGYSMIGMLKVGEKIYNGIYIFLVILGAFVVINTMIMIVKERTKEVGMMTALGVKSKEILSMFIIEGIIMGMVGSFLGVIVGALITKLTAITGIIDYSKAMKGVSGNILMNPIIRPEVDLSNLLYAFILGVVVTAITAIIPARKAAKLDPTEALRSN</sequence>
<evidence type="ECO:0000256" key="2">
    <source>
        <dbReference type="ARBA" id="ARBA00005236"/>
    </source>
</evidence>
<evidence type="ECO:0000259" key="9">
    <source>
        <dbReference type="Pfam" id="PF12704"/>
    </source>
</evidence>
<dbReference type="RefSeq" id="WP_097016118.1">
    <property type="nucleotide sequence ID" value="NZ_OBDZ01000001.1"/>
</dbReference>
<evidence type="ECO:0000256" key="6">
    <source>
        <dbReference type="ARBA" id="ARBA00023136"/>
    </source>
</evidence>
<feature type="domain" description="ABC3 transporter permease C-terminal" evidence="8">
    <location>
        <begin position="282"/>
        <end position="413"/>
    </location>
</feature>
<feature type="transmembrane region" description="Helical" evidence="7">
    <location>
        <begin position="322"/>
        <end position="348"/>
    </location>
</feature>
<dbReference type="GO" id="GO:0044874">
    <property type="term" value="P:lipoprotein localization to outer membrane"/>
    <property type="evidence" value="ECO:0007669"/>
    <property type="project" value="TreeGrafter"/>
</dbReference>
<evidence type="ECO:0000259" key="8">
    <source>
        <dbReference type="Pfam" id="PF02687"/>
    </source>
</evidence>
<dbReference type="InterPro" id="IPR025857">
    <property type="entry name" value="MacB_PCD"/>
</dbReference>
<feature type="transmembrane region" description="Helical" evidence="7">
    <location>
        <begin position="386"/>
        <end position="405"/>
    </location>
</feature>
<keyword evidence="5 7" id="KW-1133">Transmembrane helix</keyword>
<feature type="domain" description="MacB-like periplasmic core" evidence="9">
    <location>
        <begin position="19"/>
        <end position="246"/>
    </location>
</feature>
<evidence type="ECO:0000256" key="1">
    <source>
        <dbReference type="ARBA" id="ARBA00004651"/>
    </source>
</evidence>
<accession>A0A285F2K0</accession>
<dbReference type="EMBL" id="OBDZ01000001">
    <property type="protein sequence ID" value="SNY05502.1"/>
    <property type="molecule type" value="Genomic_DNA"/>
</dbReference>
<dbReference type="AlphaFoldDB" id="A0A285F2K0"/>
<dbReference type="Pfam" id="PF02687">
    <property type="entry name" value="FtsX"/>
    <property type="match status" value="1"/>
</dbReference>
<evidence type="ECO:0000313" key="11">
    <source>
        <dbReference type="Proteomes" id="UP000219573"/>
    </source>
</evidence>
<dbReference type="Pfam" id="PF12704">
    <property type="entry name" value="MacB_PCD"/>
    <property type="match status" value="1"/>
</dbReference>